<reference evidence="1 2" key="1">
    <citation type="journal article" date="2015" name="J. Biotechnol.">
        <title>Complete genome sequence of a malodorant-producing acetogen, Clostridium scatologenes ATCC 25775(T).</title>
        <authorList>
            <person name="Zhu Z."/>
            <person name="Guo T."/>
            <person name="Zheng H."/>
            <person name="Song T."/>
            <person name="Ouyang P."/>
            <person name="Xie J."/>
        </authorList>
    </citation>
    <scope>NUCLEOTIDE SEQUENCE [LARGE SCALE GENOMIC DNA]</scope>
    <source>
        <strain evidence="1 2">ATCC 25775</strain>
    </source>
</reference>
<protein>
    <submittedName>
        <fullName evidence="1">Uncharacterized protein</fullName>
    </submittedName>
</protein>
<dbReference type="STRING" id="1548.CSCA_5198"/>
<sequence length="159" mass="18629">METREYVEYLLKNYNEILKDIDQLKFEYEAFKDIESDEVIESLTFSSTSDDRVTTSNISDKTCKIALVYNEVVKRMNKESREEIYKMIKATEFEITRLNYCIDRLEPAVKPVIKGIFIEKLSWSSVCQKCSISEKTLNKYKNKGIDEITSMFNLSRLVG</sequence>
<organism evidence="1 2">
    <name type="scientific">Clostridium scatologenes</name>
    <dbReference type="NCBI Taxonomy" id="1548"/>
    <lineage>
        <taxon>Bacteria</taxon>
        <taxon>Bacillati</taxon>
        <taxon>Bacillota</taxon>
        <taxon>Clostridia</taxon>
        <taxon>Eubacteriales</taxon>
        <taxon>Clostridiaceae</taxon>
        <taxon>Clostridium</taxon>
    </lineage>
</organism>
<dbReference type="HOGENOM" id="CLU_133315_0_0_9"/>
<name>A0A0E3JSF4_CLOSL</name>
<accession>A0A0E3JSF4</accession>
<gene>
    <name evidence="1" type="ORF">CSCA_5198</name>
</gene>
<dbReference type="RefSeq" id="WP_026366508.1">
    <property type="nucleotide sequence ID" value="NZ_CP009933.1"/>
</dbReference>
<dbReference type="KEGG" id="csq:CSCA_5198"/>
<dbReference type="EMBL" id="CP009933">
    <property type="protein sequence ID" value="AKA72323.1"/>
    <property type="molecule type" value="Genomic_DNA"/>
</dbReference>
<dbReference type="AlphaFoldDB" id="A0A0E3JSF4"/>
<proteinExistence type="predicted"/>
<evidence type="ECO:0000313" key="2">
    <source>
        <dbReference type="Proteomes" id="UP000033115"/>
    </source>
</evidence>
<keyword evidence="2" id="KW-1185">Reference proteome</keyword>
<evidence type="ECO:0000313" key="1">
    <source>
        <dbReference type="EMBL" id="AKA72323.1"/>
    </source>
</evidence>
<dbReference type="Proteomes" id="UP000033115">
    <property type="component" value="Chromosome"/>
</dbReference>